<keyword evidence="4" id="KW-1185">Reference proteome</keyword>
<gene>
    <name evidence="3" type="ORF">LQ327_16770</name>
</gene>
<organism evidence="3 4">
    <name type="scientific">Actinomycetospora endophytica</name>
    <dbReference type="NCBI Taxonomy" id="2291215"/>
    <lineage>
        <taxon>Bacteria</taxon>
        <taxon>Bacillati</taxon>
        <taxon>Actinomycetota</taxon>
        <taxon>Actinomycetes</taxon>
        <taxon>Pseudonocardiales</taxon>
        <taxon>Pseudonocardiaceae</taxon>
        <taxon>Actinomycetospora</taxon>
    </lineage>
</organism>
<name>A0ABS8P9S8_9PSEU</name>
<feature type="domain" description="Protein-glutamine gamma-glutamyltransferase-like C-terminal" evidence="2">
    <location>
        <begin position="134"/>
        <end position="203"/>
    </location>
</feature>
<comment type="caution">
    <text evidence="3">The sequence shown here is derived from an EMBL/GenBank/DDBJ whole genome shotgun (WGS) entry which is preliminary data.</text>
</comment>
<evidence type="ECO:0000256" key="1">
    <source>
        <dbReference type="SAM" id="Phobius"/>
    </source>
</evidence>
<proteinExistence type="predicted"/>
<keyword evidence="1" id="KW-0472">Membrane</keyword>
<evidence type="ECO:0000313" key="4">
    <source>
        <dbReference type="Proteomes" id="UP001199469"/>
    </source>
</evidence>
<dbReference type="InterPro" id="IPR025403">
    <property type="entry name" value="TgpA-like_C"/>
</dbReference>
<keyword evidence="1" id="KW-1133">Transmembrane helix</keyword>
<dbReference type="RefSeq" id="WP_230735676.1">
    <property type="nucleotide sequence ID" value="NZ_JAJNDB010000003.1"/>
</dbReference>
<dbReference type="EMBL" id="JAJNDB010000003">
    <property type="protein sequence ID" value="MCD2195021.1"/>
    <property type="molecule type" value="Genomic_DNA"/>
</dbReference>
<dbReference type="Pfam" id="PF13559">
    <property type="entry name" value="DUF4129"/>
    <property type="match status" value="1"/>
</dbReference>
<evidence type="ECO:0000259" key="2">
    <source>
        <dbReference type="Pfam" id="PF13559"/>
    </source>
</evidence>
<accession>A0ABS8P9S8</accession>
<sequence>MAAPPPPVPHGVPVTVSADQARELAAQELAKPAYRAAEPGFVQQVGQWLLARLSDLVELLTSTRAGGAGGVLVVLALIVVLVVVVRWRLGRAARTARVGSAALDPTGTTAADHRRRAAEHEAAGHHDEAVREWMRALVRGLEERDLLATRAGRTAGEAAREAGAALPAAAEAIADAARCFDETVYGGHPADADAVARVRAADETVRATRPVPA</sequence>
<dbReference type="Proteomes" id="UP001199469">
    <property type="component" value="Unassembled WGS sequence"/>
</dbReference>
<feature type="transmembrane region" description="Helical" evidence="1">
    <location>
        <begin position="65"/>
        <end position="87"/>
    </location>
</feature>
<reference evidence="3 4" key="1">
    <citation type="submission" date="2021-11" db="EMBL/GenBank/DDBJ databases">
        <title>Draft genome sequence of Actinomycetospora sp. SF1 isolated from the rhizosphere soil.</title>
        <authorList>
            <person name="Duangmal K."/>
            <person name="Chantavorakit T."/>
        </authorList>
    </citation>
    <scope>NUCLEOTIDE SEQUENCE [LARGE SCALE GENOMIC DNA]</scope>
    <source>
        <strain evidence="3 4">TBRC 5722</strain>
    </source>
</reference>
<protein>
    <submittedName>
        <fullName evidence="3">DUF4129 domain-containing protein</fullName>
    </submittedName>
</protein>
<evidence type="ECO:0000313" key="3">
    <source>
        <dbReference type="EMBL" id="MCD2195021.1"/>
    </source>
</evidence>
<keyword evidence="1" id="KW-0812">Transmembrane</keyword>